<dbReference type="InterPro" id="IPR019742">
    <property type="entry name" value="MacrogloblnA2_CS"/>
</dbReference>
<dbReference type="Pfam" id="PF07703">
    <property type="entry name" value="A2M_BRD"/>
    <property type="match status" value="1"/>
</dbReference>
<dbReference type="Pfam" id="PF07678">
    <property type="entry name" value="TED_complement"/>
    <property type="match status" value="1"/>
</dbReference>
<dbReference type="Gene3D" id="2.60.40.1940">
    <property type="match status" value="1"/>
</dbReference>
<evidence type="ECO:0000256" key="1">
    <source>
        <dbReference type="ARBA" id="ARBA00022729"/>
    </source>
</evidence>
<dbReference type="SMART" id="SM01360">
    <property type="entry name" value="A2M"/>
    <property type="match status" value="1"/>
</dbReference>
<dbReference type="Gene3D" id="6.20.50.160">
    <property type="match status" value="1"/>
</dbReference>
<evidence type="ECO:0000313" key="7">
    <source>
        <dbReference type="EMBL" id="KAH3873347.1"/>
    </source>
</evidence>
<dbReference type="Gene3D" id="2.60.40.1930">
    <property type="match status" value="2"/>
</dbReference>
<feature type="domain" description="Alpha-2-macroglobulin" evidence="6">
    <location>
        <begin position="763"/>
        <end position="854"/>
    </location>
</feature>
<dbReference type="PANTHER" id="PTHR11412">
    <property type="entry name" value="MACROGLOBULIN / COMPLEMENT"/>
    <property type="match status" value="1"/>
</dbReference>
<dbReference type="InterPro" id="IPR002890">
    <property type="entry name" value="MG2"/>
</dbReference>
<proteinExistence type="predicted"/>
<sequence length="1116" mass="123794">MVRDILCGIIGTWILLVTSKPAECRNSYLFVAPNTFRPGQTYSLHGKLLRSVQTPVTVEVKLTGTESVAVNAVTVNDQTDVTVNLTVPKSVSPGKFLLEVKGSGGLTFSETKDVLLEPKVTSVYMQTDKAVYKPGQTVHFRVFGVTADLRVVFDKLHVELYDPKDNKINQWHVDAAEVTSLGGVYVQHQVMSESPVLGTWKLKAKLLSYEGVYEEKTFKVDEYVLPKFEVEMDLPSFGRTQEKEFSGNIKAKYTFGKPVKGEVELRVSPKHEQFEWKNGQRVKTSTTIEMKMPMDGKASFTIATSRLEQLRGSLDGAVLVFEANVMESLTRMKQGDTQEVTFYKEPLKLEFPASLPETFKPGMTYEAVVKVSQQDDTAPSSVQGQLEVTVTEFRIQTQTEPEPLVPWLGMDAPQSLADFRKNRRISRPQPKPDGQLVSTARSPVLYSVPADGIVEFPISVDKLVEKITIQAKLQTVSAQKTLKKRHSPSANFLQLRSLTNKPKAGESLKITIKATESVNEVMYQIYARGQLIKSGTIPVNGEFKTWTFQATHDMSPKSQVLVMYVRTDGELVADALSINVDGAFLNKVSVNFNKTEAAPSDKIRFDVSADVGSNVNVLGVDKSVLLLGTGNDITQSKVVQDLHGYSLKRLKSSAHRVPVCDWFCWRWPLPVGGEDVKDVIDDSGVVVLTDATVYEYIPEPEPMPLSWGWKSLRSAMPAMHVAALSSMTESRRVNLPLQMETDIVVAPKDLAPVQQTRKLFPETWLWKSQVVPSGGVAHFDETVPDTITSWVATAFAVHPQTGLGISEQSAQLQVTLPFFVSVNLPYSVIRGEKIVLQVNIHNYSPLQQTSYVTLERSTEFDNLMVSGTSQTTVSQDQTRVIKVQPDEVAALYFPIIPTKLGLVDISVRAQTTMMADHVVKKLVVEAEGSPREYNVPFIIDLKTSGTQSKKINVEYPLRTVPGSERVKVTAVGDLMGPSINGLDNLIRLPTGCGEQNMLNFAPNIFIVKYLQATNNLDSTVMNKAKEFMEKGYQRELTYRHADGSFSAFGESDKSGSTWLTAFVVKSFVQAKPYIFIDDAVISKSVTWLVSQQRPDGSFAEPGRVIHTEMQVIIASD</sequence>
<dbReference type="InterPro" id="IPR011625">
    <property type="entry name" value="A2M_N_BRD"/>
</dbReference>
<dbReference type="EMBL" id="JAIWYP010000002">
    <property type="protein sequence ID" value="KAH3873347.1"/>
    <property type="molecule type" value="Genomic_DNA"/>
</dbReference>
<dbReference type="Gene3D" id="2.20.130.20">
    <property type="match status" value="1"/>
</dbReference>
<keyword evidence="3" id="KW-1015">Disulfide bond</keyword>
<dbReference type="PROSITE" id="PS00477">
    <property type="entry name" value="ALPHA_2_MACROGLOBULIN"/>
    <property type="match status" value="1"/>
</dbReference>
<feature type="signal peptide" evidence="4">
    <location>
        <begin position="1"/>
        <end position="24"/>
    </location>
</feature>
<dbReference type="SMART" id="SM01419">
    <property type="entry name" value="Thiol-ester_cl"/>
    <property type="match status" value="1"/>
</dbReference>
<evidence type="ECO:0000259" key="5">
    <source>
        <dbReference type="SMART" id="SM01359"/>
    </source>
</evidence>
<dbReference type="GO" id="GO:0004866">
    <property type="term" value="F:endopeptidase inhibitor activity"/>
    <property type="evidence" value="ECO:0007669"/>
    <property type="project" value="InterPro"/>
</dbReference>
<dbReference type="Gene3D" id="1.50.10.20">
    <property type="match status" value="1"/>
</dbReference>
<dbReference type="InterPro" id="IPR001599">
    <property type="entry name" value="Macroglobln_a2"/>
</dbReference>
<organism evidence="7 8">
    <name type="scientific">Dreissena polymorpha</name>
    <name type="common">Zebra mussel</name>
    <name type="synonym">Mytilus polymorpha</name>
    <dbReference type="NCBI Taxonomy" id="45954"/>
    <lineage>
        <taxon>Eukaryota</taxon>
        <taxon>Metazoa</taxon>
        <taxon>Spiralia</taxon>
        <taxon>Lophotrochozoa</taxon>
        <taxon>Mollusca</taxon>
        <taxon>Bivalvia</taxon>
        <taxon>Autobranchia</taxon>
        <taxon>Heteroconchia</taxon>
        <taxon>Euheterodonta</taxon>
        <taxon>Imparidentia</taxon>
        <taxon>Neoheterodontei</taxon>
        <taxon>Myida</taxon>
        <taxon>Dreissenoidea</taxon>
        <taxon>Dreissenidae</taxon>
        <taxon>Dreissena</taxon>
    </lineage>
</organism>
<dbReference type="Gene3D" id="2.60.40.10">
    <property type="entry name" value="Immunoglobulins"/>
    <property type="match status" value="2"/>
</dbReference>
<evidence type="ECO:0000259" key="6">
    <source>
        <dbReference type="SMART" id="SM01360"/>
    </source>
</evidence>
<keyword evidence="2" id="KW-0882">Thioester bond</keyword>
<dbReference type="InterPro" id="IPR008930">
    <property type="entry name" value="Terpenoid_cyclase/PrenylTrfase"/>
</dbReference>
<keyword evidence="1 4" id="KW-0732">Signal</keyword>
<dbReference type="PANTHER" id="PTHR11412:SF136">
    <property type="entry name" value="CD109 ANTIGEN"/>
    <property type="match status" value="1"/>
</dbReference>
<reference evidence="7" key="2">
    <citation type="submission" date="2020-11" db="EMBL/GenBank/DDBJ databases">
        <authorList>
            <person name="McCartney M.A."/>
            <person name="Auch B."/>
            <person name="Kono T."/>
            <person name="Mallez S."/>
            <person name="Becker A."/>
            <person name="Gohl D.M."/>
            <person name="Silverstein K.A.T."/>
            <person name="Koren S."/>
            <person name="Bechman K.B."/>
            <person name="Herman A."/>
            <person name="Abrahante J.E."/>
            <person name="Garbe J."/>
        </authorList>
    </citation>
    <scope>NUCLEOTIDE SEQUENCE</scope>
    <source>
        <strain evidence="7">Duluth1</strain>
        <tissue evidence="7">Whole animal</tissue>
    </source>
</reference>
<dbReference type="GO" id="GO:0005615">
    <property type="term" value="C:extracellular space"/>
    <property type="evidence" value="ECO:0007669"/>
    <property type="project" value="InterPro"/>
</dbReference>
<dbReference type="InterPro" id="IPR041555">
    <property type="entry name" value="MG3"/>
</dbReference>
<evidence type="ECO:0000256" key="3">
    <source>
        <dbReference type="ARBA" id="ARBA00023157"/>
    </source>
</evidence>
<dbReference type="InterPro" id="IPR047565">
    <property type="entry name" value="Alpha-macroglob_thiol-ester_cl"/>
</dbReference>
<protein>
    <submittedName>
        <fullName evidence="7">Uncharacterized protein</fullName>
    </submittedName>
</protein>
<dbReference type="InterPro" id="IPR013783">
    <property type="entry name" value="Ig-like_fold"/>
</dbReference>
<reference evidence="7" key="1">
    <citation type="journal article" date="2019" name="bioRxiv">
        <title>The Genome of the Zebra Mussel, Dreissena polymorpha: A Resource for Invasive Species Research.</title>
        <authorList>
            <person name="McCartney M.A."/>
            <person name="Auch B."/>
            <person name="Kono T."/>
            <person name="Mallez S."/>
            <person name="Zhang Y."/>
            <person name="Obille A."/>
            <person name="Becker A."/>
            <person name="Abrahante J.E."/>
            <person name="Garbe J."/>
            <person name="Badalamenti J.P."/>
            <person name="Herman A."/>
            <person name="Mangelson H."/>
            <person name="Liachko I."/>
            <person name="Sullivan S."/>
            <person name="Sone E.D."/>
            <person name="Koren S."/>
            <person name="Silverstein K.A.T."/>
            <person name="Beckman K.B."/>
            <person name="Gohl D.M."/>
        </authorList>
    </citation>
    <scope>NUCLEOTIDE SEQUENCE</scope>
    <source>
        <strain evidence="7">Duluth1</strain>
        <tissue evidence="7">Whole animal</tissue>
    </source>
</reference>
<evidence type="ECO:0000256" key="4">
    <source>
        <dbReference type="SAM" id="SignalP"/>
    </source>
</evidence>
<dbReference type="SUPFAM" id="SSF48239">
    <property type="entry name" value="Terpenoid cyclases/Protein prenyltransferases"/>
    <property type="match status" value="1"/>
</dbReference>
<dbReference type="SMART" id="SM01359">
    <property type="entry name" value="A2M_N_2"/>
    <property type="match status" value="1"/>
</dbReference>
<keyword evidence="8" id="KW-1185">Reference proteome</keyword>
<accession>A0A9D4RNZ0</accession>
<feature type="domain" description="Alpha-2-macroglobulin bait region" evidence="5">
    <location>
        <begin position="493"/>
        <end position="627"/>
    </location>
</feature>
<dbReference type="InterPro" id="IPR011626">
    <property type="entry name" value="Alpha-macroglobulin_TED"/>
</dbReference>
<dbReference type="Pfam" id="PF17791">
    <property type="entry name" value="MG3"/>
    <property type="match status" value="1"/>
</dbReference>
<dbReference type="Proteomes" id="UP000828390">
    <property type="component" value="Unassembled WGS sequence"/>
</dbReference>
<dbReference type="InterPro" id="IPR050473">
    <property type="entry name" value="A2M/Complement_sys"/>
</dbReference>
<dbReference type="Pfam" id="PF00207">
    <property type="entry name" value="A2M"/>
    <property type="match status" value="1"/>
</dbReference>
<name>A0A9D4RNZ0_DREPO</name>
<comment type="caution">
    <text evidence="7">The sequence shown here is derived from an EMBL/GenBank/DDBJ whole genome shotgun (WGS) entry which is preliminary data.</text>
</comment>
<feature type="chain" id="PRO_5039425442" evidence="4">
    <location>
        <begin position="25"/>
        <end position="1116"/>
    </location>
</feature>
<dbReference type="AlphaFoldDB" id="A0A9D4RNZ0"/>
<dbReference type="Pfam" id="PF01835">
    <property type="entry name" value="MG2"/>
    <property type="match status" value="1"/>
</dbReference>
<dbReference type="Gene3D" id="2.60.40.2950">
    <property type="match status" value="1"/>
</dbReference>
<gene>
    <name evidence="7" type="ORF">DPMN_036581</name>
</gene>
<evidence type="ECO:0000256" key="2">
    <source>
        <dbReference type="ARBA" id="ARBA00022966"/>
    </source>
</evidence>
<dbReference type="Gene3D" id="2.60.120.1540">
    <property type="match status" value="1"/>
</dbReference>
<evidence type="ECO:0000313" key="8">
    <source>
        <dbReference type="Proteomes" id="UP000828390"/>
    </source>
</evidence>